<dbReference type="GO" id="GO:0016020">
    <property type="term" value="C:membrane"/>
    <property type="evidence" value="ECO:0007669"/>
    <property type="project" value="UniProtKB-SubCell"/>
</dbReference>
<accession>A0A2H3KJH7</accession>
<name>A0A2H3KJH7_9FLAO</name>
<keyword evidence="4 5" id="KW-0472">Membrane</keyword>
<feature type="transmembrane region" description="Helical" evidence="5">
    <location>
        <begin position="85"/>
        <end position="103"/>
    </location>
</feature>
<dbReference type="InterPro" id="IPR050925">
    <property type="entry name" value="Rhomboid_protease_S54"/>
</dbReference>
<dbReference type="AlphaFoldDB" id="A0A2H3KJH7"/>
<evidence type="ECO:0000256" key="2">
    <source>
        <dbReference type="ARBA" id="ARBA00022692"/>
    </source>
</evidence>
<proteinExistence type="predicted"/>
<evidence type="ECO:0000256" key="3">
    <source>
        <dbReference type="ARBA" id="ARBA00022989"/>
    </source>
</evidence>
<dbReference type="RefSeq" id="WP_014083632.1">
    <property type="nucleotide sequence ID" value="NZ_CBCSFI010000019.1"/>
</dbReference>
<dbReference type="PANTHER" id="PTHR43731:SF26">
    <property type="entry name" value="RHOMBOID-LIKE PROTEIN 10, CHLOROPLASTIC"/>
    <property type="match status" value="1"/>
</dbReference>
<dbReference type="SUPFAM" id="SSF144091">
    <property type="entry name" value="Rhomboid-like"/>
    <property type="match status" value="1"/>
</dbReference>
<feature type="transmembrane region" description="Helical" evidence="5">
    <location>
        <begin position="177"/>
        <end position="193"/>
    </location>
</feature>
<dbReference type="PANTHER" id="PTHR43731">
    <property type="entry name" value="RHOMBOID PROTEASE"/>
    <property type="match status" value="1"/>
</dbReference>
<dbReference type="InterPro" id="IPR022764">
    <property type="entry name" value="Peptidase_S54_rhomboid_dom"/>
</dbReference>
<evidence type="ECO:0000256" key="5">
    <source>
        <dbReference type="SAM" id="Phobius"/>
    </source>
</evidence>
<protein>
    <submittedName>
        <fullName evidence="7">DUF1751 domain-containing protein</fullName>
    </submittedName>
</protein>
<keyword evidence="3 5" id="KW-1133">Transmembrane helix</keyword>
<dbReference type="Pfam" id="PF01694">
    <property type="entry name" value="Rhomboid"/>
    <property type="match status" value="1"/>
</dbReference>
<evidence type="ECO:0000313" key="8">
    <source>
        <dbReference type="Proteomes" id="UP000220828"/>
    </source>
</evidence>
<feature type="transmembrane region" description="Helical" evidence="5">
    <location>
        <begin position="151"/>
        <end position="171"/>
    </location>
</feature>
<evidence type="ECO:0000259" key="6">
    <source>
        <dbReference type="Pfam" id="PF01694"/>
    </source>
</evidence>
<organism evidence="7 8">
    <name type="scientific">Flavobacterium branchiophilum</name>
    <dbReference type="NCBI Taxonomy" id="55197"/>
    <lineage>
        <taxon>Bacteria</taxon>
        <taxon>Pseudomonadati</taxon>
        <taxon>Bacteroidota</taxon>
        <taxon>Flavobacteriia</taxon>
        <taxon>Flavobacteriales</taxon>
        <taxon>Flavobacteriaceae</taxon>
        <taxon>Flavobacterium</taxon>
    </lineage>
</organism>
<feature type="domain" description="Peptidase S54 rhomboid" evidence="6">
    <location>
        <begin position="45"/>
        <end position="190"/>
    </location>
</feature>
<comment type="caution">
    <text evidence="7">The sequence shown here is derived from an EMBL/GenBank/DDBJ whole genome shotgun (WGS) entry which is preliminary data.</text>
</comment>
<dbReference type="OMA" id="WLMIRYW"/>
<reference evidence="7 8" key="1">
    <citation type="submission" date="2017-09" db="EMBL/GenBank/DDBJ databases">
        <title>Whole genomes of Flavobacteriaceae.</title>
        <authorList>
            <person name="Stine C."/>
            <person name="Li C."/>
            <person name="Tadesse D."/>
        </authorList>
    </citation>
    <scope>NUCLEOTIDE SEQUENCE [LARGE SCALE GENOMIC DNA]</scope>
    <source>
        <strain evidence="7 8">ATCC 35036</strain>
    </source>
</reference>
<sequence>MMPITETVKHLIIINVLIFLCMLLSIYPQALEVFGLYGFQDPNFRWFQLFTNMFVNGNILQILFNMYALYSLGSTLEHFWGQHKFMFFYISCGIGAGLISNVINQVFQINPISFVYGSTGAIFGLLIAFGFMFPEAGLMFFFIPYPIKAKYFIPGIIALDLVFSFGLGPIIHGDGRFEHIGGALVGFIMMSFWKKNQYKN</sequence>
<comment type="subcellular location">
    <subcellularLocation>
        <location evidence="1">Membrane</location>
        <topology evidence="1">Multi-pass membrane protein</topology>
    </subcellularLocation>
</comment>
<feature type="transmembrane region" description="Helical" evidence="5">
    <location>
        <begin position="50"/>
        <end position="73"/>
    </location>
</feature>
<feature type="transmembrane region" description="Helical" evidence="5">
    <location>
        <begin position="12"/>
        <end position="30"/>
    </location>
</feature>
<gene>
    <name evidence="7" type="ORF">B0A77_06015</name>
</gene>
<dbReference type="GO" id="GO:0004252">
    <property type="term" value="F:serine-type endopeptidase activity"/>
    <property type="evidence" value="ECO:0007669"/>
    <property type="project" value="InterPro"/>
</dbReference>
<dbReference type="OrthoDB" id="9807874at2"/>
<dbReference type="Gene3D" id="1.20.1540.10">
    <property type="entry name" value="Rhomboid-like"/>
    <property type="match status" value="1"/>
</dbReference>
<evidence type="ECO:0000256" key="1">
    <source>
        <dbReference type="ARBA" id="ARBA00004141"/>
    </source>
</evidence>
<dbReference type="Proteomes" id="UP000220828">
    <property type="component" value="Unassembled WGS sequence"/>
</dbReference>
<evidence type="ECO:0000256" key="4">
    <source>
        <dbReference type="ARBA" id="ARBA00023136"/>
    </source>
</evidence>
<dbReference type="EMBL" id="PCMW01000033">
    <property type="protein sequence ID" value="PDS25009.1"/>
    <property type="molecule type" value="Genomic_DNA"/>
</dbReference>
<keyword evidence="2 5" id="KW-0812">Transmembrane</keyword>
<evidence type="ECO:0000313" key="7">
    <source>
        <dbReference type="EMBL" id="PDS25009.1"/>
    </source>
</evidence>
<dbReference type="InterPro" id="IPR035952">
    <property type="entry name" value="Rhomboid-like_sf"/>
</dbReference>
<feature type="transmembrane region" description="Helical" evidence="5">
    <location>
        <begin position="123"/>
        <end position="144"/>
    </location>
</feature>